<feature type="compositionally biased region" description="Basic residues" evidence="1">
    <location>
        <begin position="236"/>
        <end position="256"/>
    </location>
</feature>
<feature type="region of interest" description="Disordered" evidence="1">
    <location>
        <begin position="93"/>
        <end position="256"/>
    </location>
</feature>
<feature type="region of interest" description="Disordered" evidence="1">
    <location>
        <begin position="1"/>
        <end position="58"/>
    </location>
</feature>
<accession>A0A1D6MYG2</accession>
<feature type="compositionally biased region" description="Basic and acidic residues" evidence="1">
    <location>
        <begin position="141"/>
        <end position="150"/>
    </location>
</feature>
<protein>
    <submittedName>
        <fullName evidence="2">Uncharacterized protein</fullName>
    </submittedName>
</protein>
<dbReference type="InParanoid" id="A0A1D6MYG2"/>
<organism evidence="2">
    <name type="scientific">Zea mays</name>
    <name type="common">Maize</name>
    <dbReference type="NCBI Taxonomy" id="4577"/>
    <lineage>
        <taxon>Eukaryota</taxon>
        <taxon>Viridiplantae</taxon>
        <taxon>Streptophyta</taxon>
        <taxon>Embryophyta</taxon>
        <taxon>Tracheophyta</taxon>
        <taxon>Spermatophyta</taxon>
        <taxon>Magnoliopsida</taxon>
        <taxon>Liliopsida</taxon>
        <taxon>Poales</taxon>
        <taxon>Poaceae</taxon>
        <taxon>PACMAD clade</taxon>
        <taxon>Panicoideae</taxon>
        <taxon>Andropogonodae</taxon>
        <taxon>Andropogoneae</taxon>
        <taxon>Tripsacinae</taxon>
        <taxon>Zea</taxon>
    </lineage>
</organism>
<evidence type="ECO:0000256" key="1">
    <source>
        <dbReference type="SAM" id="MobiDB-lite"/>
    </source>
</evidence>
<dbReference type="PaxDb" id="4577-AC213398.3_FGP005"/>
<feature type="compositionally biased region" description="Polar residues" evidence="1">
    <location>
        <begin position="109"/>
        <end position="129"/>
    </location>
</feature>
<reference evidence="2" key="1">
    <citation type="submission" date="2015-12" db="EMBL/GenBank/DDBJ databases">
        <title>Update maize B73 reference genome by single molecule sequencing technologies.</title>
        <authorList>
            <consortium name="Maize Genome Sequencing Project"/>
            <person name="Ware D."/>
        </authorList>
    </citation>
    <scope>NUCLEOTIDE SEQUENCE [LARGE SCALE GENOMIC DNA]</scope>
    <source>
        <tissue evidence="2">Seedling</tissue>
    </source>
</reference>
<feature type="compositionally biased region" description="Basic and acidic residues" evidence="1">
    <location>
        <begin position="201"/>
        <end position="210"/>
    </location>
</feature>
<feature type="compositionally biased region" description="Polar residues" evidence="1">
    <location>
        <begin position="44"/>
        <end position="58"/>
    </location>
</feature>
<dbReference type="ExpressionAtlas" id="A0A1D6MYG2">
    <property type="expression patterns" value="baseline and differential"/>
</dbReference>
<dbReference type="OMA" id="RAWMYSA"/>
<dbReference type="EMBL" id="CM007649">
    <property type="protein sequence ID" value="ONM33739.1"/>
    <property type="molecule type" value="Genomic_DNA"/>
</dbReference>
<gene>
    <name evidence="2" type="ORF">ZEAMMB73_Zm00001d041813</name>
</gene>
<proteinExistence type="predicted"/>
<name>A0A1D6MYG2_MAIZE</name>
<sequence length="390" mass="44102">MAVPPNRTPSLHGSSRPSSDAMRPPPALAKKDAQDTLFAEEESQALQSGQRESPSFSANNLQKSSLLYRQIQAHLLCMEDSRFQEVAPFTLDDLDDPISDDHIERLAEQFSSPRTNDQAGKKSMSSPPWSSCIADDDDEDPRPRWDDQAGKKRMSSPSWRSCIADDDDEDPRTRWNDQAGKKRLSSPPWQSCIADDDDEDPRPRSDDQAGKKRMSSPPWQSCIADDDDEDPPPPIKKARTKPKSRSKRKHAAARATRLRLRREHRLQRWHNTIATLILKRRFRAPELSHGRTALRCLCPDLKLADDDPRGFGCCALHQDALPGHRAWMYSDDGDAPPLIGGLGEVLVPRLSAGYSKEEVRQYARWRSSVSMPSRFYVQQRAMEKRARSAA</sequence>
<evidence type="ECO:0000313" key="2">
    <source>
        <dbReference type="EMBL" id="ONM33739.1"/>
    </source>
</evidence>
<dbReference type="eggNOG" id="ENOG502R46X">
    <property type="taxonomic scope" value="Eukaryota"/>
</dbReference>
<dbReference type="AlphaFoldDB" id="A0A1D6MYG2"/>
<feature type="compositionally biased region" description="Polar residues" evidence="1">
    <location>
        <begin position="8"/>
        <end position="18"/>
    </location>
</feature>